<dbReference type="InterPro" id="IPR050951">
    <property type="entry name" value="Retrovirus_Pol_polyprotein"/>
</dbReference>
<dbReference type="PANTHER" id="PTHR37984:SF5">
    <property type="entry name" value="PROTEIN NYNRIN-LIKE"/>
    <property type="match status" value="1"/>
</dbReference>
<dbReference type="InterPro" id="IPR021109">
    <property type="entry name" value="Peptidase_aspartic_dom_sf"/>
</dbReference>
<evidence type="ECO:0000313" key="7">
    <source>
        <dbReference type="EMBL" id="WMV49778.1"/>
    </source>
</evidence>
<feature type="domain" description="Reverse transcriptase/retrotransposon-derived protein RNase H-like" evidence="6">
    <location>
        <begin position="298"/>
        <end position="358"/>
    </location>
</feature>
<sequence>MANMLFDPGSTYSYVSVHFASTFAMIYDILDSPIHVSTPVGTSVIVTHVYPAYPILFMGFQTWADLVILDMTDFDIILGMTWLSPFYVVLNCNTKSVTLEIPGREKLEWEMVYKPKQAKIISPIWARRLVGQGCLAYLDHLRDVEVKAPSIEYIPVGSEFREVFPTDLPGMPLDRDIYFFIDLEPGTRPISIPPYRMALAELIELKGVLGKQRLYAKFSKCEFLLTSVAFLGHVFSKEGVIVDPQKIEAVKNWVWPRSVTKVKSFVGLASYYRRFVKKFTSIATHLTNLTKKEIPFKWTKKCDESFQKLKTLLTTAPILALPIEGKDFIVYCDASHSGLVVVSMQDKNIIAYASCQLSLQHVVTLKDLNLRQRRWMDLLKDYDVVIQYHPGKANVVADALSQKAAKQFEDVNLNELKKKTVIGKAQETILDMEGVLSFKGMICIPRVDDLIQKLLTESHGSRYSIHPGVTKMYRDFKLMYW</sequence>
<keyword evidence="8" id="KW-1185">Reference proteome</keyword>
<keyword evidence="2" id="KW-0548">Nucleotidyltransferase</keyword>
<gene>
    <name evidence="7" type="ORF">MTR67_043163</name>
</gene>
<reference evidence="7" key="1">
    <citation type="submission" date="2023-08" db="EMBL/GenBank/DDBJ databases">
        <title>A de novo genome assembly of Solanum verrucosum Schlechtendal, a Mexican diploid species geographically isolated from the other diploid A-genome species in potato relatives.</title>
        <authorList>
            <person name="Hosaka K."/>
        </authorList>
    </citation>
    <scope>NUCLEOTIDE SEQUENCE</scope>
    <source>
        <tissue evidence="7">Young leaves</tissue>
    </source>
</reference>
<evidence type="ECO:0000256" key="2">
    <source>
        <dbReference type="ARBA" id="ARBA00022695"/>
    </source>
</evidence>
<evidence type="ECO:0000313" key="8">
    <source>
        <dbReference type="Proteomes" id="UP001234989"/>
    </source>
</evidence>
<dbReference type="GO" id="GO:0004519">
    <property type="term" value="F:endonuclease activity"/>
    <property type="evidence" value="ECO:0007669"/>
    <property type="project" value="UniProtKB-KW"/>
</dbReference>
<dbReference type="FunFam" id="3.30.70.270:FF:000020">
    <property type="entry name" value="Transposon Tf2-6 polyprotein-like Protein"/>
    <property type="match status" value="1"/>
</dbReference>
<dbReference type="Pfam" id="PF08284">
    <property type="entry name" value="RVP_2"/>
    <property type="match status" value="1"/>
</dbReference>
<dbReference type="Gene3D" id="2.40.70.10">
    <property type="entry name" value="Acid Proteases"/>
    <property type="match status" value="1"/>
</dbReference>
<evidence type="ECO:0000256" key="5">
    <source>
        <dbReference type="ARBA" id="ARBA00023268"/>
    </source>
</evidence>
<keyword evidence="1" id="KW-0808">Transferase</keyword>
<keyword evidence="4" id="KW-0255">Endonuclease</keyword>
<dbReference type="Pfam" id="PF17919">
    <property type="entry name" value="RT_RNaseH_2"/>
    <property type="match status" value="1"/>
</dbReference>
<name>A0AAF0UN84_SOLVR</name>
<dbReference type="PANTHER" id="PTHR37984">
    <property type="entry name" value="PROTEIN CBG26694"/>
    <property type="match status" value="1"/>
</dbReference>
<dbReference type="AlphaFoldDB" id="A0AAF0UN84"/>
<dbReference type="CDD" id="cd00303">
    <property type="entry name" value="retropepsin_like"/>
    <property type="match status" value="1"/>
</dbReference>
<evidence type="ECO:0000256" key="4">
    <source>
        <dbReference type="ARBA" id="ARBA00022759"/>
    </source>
</evidence>
<evidence type="ECO:0000259" key="6">
    <source>
        <dbReference type="Pfam" id="PF17919"/>
    </source>
</evidence>
<keyword evidence="5" id="KW-0511">Multifunctional enzyme</keyword>
<dbReference type="Proteomes" id="UP001234989">
    <property type="component" value="Chromosome 10"/>
</dbReference>
<accession>A0AAF0UN84</accession>
<dbReference type="InterPro" id="IPR043502">
    <property type="entry name" value="DNA/RNA_pol_sf"/>
</dbReference>
<keyword evidence="4" id="KW-0378">Hydrolase</keyword>
<dbReference type="SUPFAM" id="SSF56672">
    <property type="entry name" value="DNA/RNA polymerases"/>
    <property type="match status" value="1"/>
</dbReference>
<dbReference type="GO" id="GO:0016779">
    <property type="term" value="F:nucleotidyltransferase activity"/>
    <property type="evidence" value="ECO:0007669"/>
    <property type="project" value="UniProtKB-KW"/>
</dbReference>
<keyword evidence="3" id="KW-0540">Nuclease</keyword>
<evidence type="ECO:0000256" key="3">
    <source>
        <dbReference type="ARBA" id="ARBA00022722"/>
    </source>
</evidence>
<dbReference type="EMBL" id="CP133621">
    <property type="protein sequence ID" value="WMV49778.1"/>
    <property type="molecule type" value="Genomic_DNA"/>
</dbReference>
<proteinExistence type="predicted"/>
<dbReference type="Gene3D" id="3.30.70.270">
    <property type="match status" value="2"/>
</dbReference>
<evidence type="ECO:0000256" key="1">
    <source>
        <dbReference type="ARBA" id="ARBA00022679"/>
    </source>
</evidence>
<dbReference type="InterPro" id="IPR043128">
    <property type="entry name" value="Rev_trsase/Diguanyl_cyclase"/>
</dbReference>
<dbReference type="InterPro" id="IPR041577">
    <property type="entry name" value="RT_RNaseH_2"/>
</dbReference>
<protein>
    <recommendedName>
        <fullName evidence="6">Reverse transcriptase/retrotransposon-derived protein RNase H-like domain-containing protein</fullName>
    </recommendedName>
</protein>
<organism evidence="7 8">
    <name type="scientific">Solanum verrucosum</name>
    <dbReference type="NCBI Taxonomy" id="315347"/>
    <lineage>
        <taxon>Eukaryota</taxon>
        <taxon>Viridiplantae</taxon>
        <taxon>Streptophyta</taxon>
        <taxon>Embryophyta</taxon>
        <taxon>Tracheophyta</taxon>
        <taxon>Spermatophyta</taxon>
        <taxon>Magnoliopsida</taxon>
        <taxon>eudicotyledons</taxon>
        <taxon>Gunneridae</taxon>
        <taxon>Pentapetalae</taxon>
        <taxon>asterids</taxon>
        <taxon>lamiids</taxon>
        <taxon>Solanales</taxon>
        <taxon>Solanaceae</taxon>
        <taxon>Solanoideae</taxon>
        <taxon>Solaneae</taxon>
        <taxon>Solanum</taxon>
    </lineage>
</organism>